<gene>
    <name evidence="1" type="ORF">BUPH_08329</name>
</gene>
<dbReference type="Proteomes" id="UP000010105">
    <property type="component" value="Plasmid pSYMBR3459"/>
</dbReference>
<dbReference type="PROSITE" id="PS51257">
    <property type="entry name" value="PROKAR_LIPOPROTEIN"/>
    <property type="match status" value="1"/>
</dbReference>
<organism evidence="1 2">
    <name type="scientific">Paraburkholderia phenoliruptrix BR3459a</name>
    <dbReference type="NCBI Taxonomy" id="1229205"/>
    <lineage>
        <taxon>Bacteria</taxon>
        <taxon>Pseudomonadati</taxon>
        <taxon>Pseudomonadota</taxon>
        <taxon>Betaproteobacteria</taxon>
        <taxon>Burkholderiales</taxon>
        <taxon>Burkholderiaceae</taxon>
        <taxon>Paraburkholderia</taxon>
    </lineage>
</organism>
<dbReference type="AlphaFoldDB" id="K0DZF0"/>
<evidence type="ECO:0000313" key="1">
    <source>
        <dbReference type="EMBL" id="AFT90017.1"/>
    </source>
</evidence>
<keyword evidence="1" id="KW-0614">Plasmid</keyword>
<geneLocation type="plasmid" evidence="1 2">
    <name>pSYMBR3459</name>
</geneLocation>
<sequence>MRCHGTSNLWNDAFLRAGNSSRPRSSGTSGSTLACYLSVMLSVMSVKARQRLLCQAVASRLAPPPSPPSPPCPLIGHCEHWGVLNALSAMWRTADGGGIEQRDGSFLH</sequence>
<name>K0DZF0_9BURK</name>
<dbReference type="KEGG" id="bpx:BUPH_08329"/>
<dbReference type="EMBL" id="CP003865">
    <property type="protein sequence ID" value="AFT90017.1"/>
    <property type="molecule type" value="Genomic_DNA"/>
</dbReference>
<protein>
    <submittedName>
        <fullName evidence="1">Uncharacterized protein</fullName>
    </submittedName>
</protein>
<accession>K0DZF0</accession>
<proteinExistence type="predicted"/>
<reference evidence="1 2" key="1">
    <citation type="journal article" date="2012" name="J. Bacteriol.">
        <title>Complete Genome Sequence of Burkholderia phenoliruptrix BR3459a (CLA1), a Heat-Tolerant, Nitrogen-Fixing Symbiont of Mimosa flocculosa.</title>
        <authorList>
            <person name="de Oliveira Cunha C."/>
            <person name="Goda Zuleta L.F."/>
            <person name="Paula de Almeida L.G."/>
            <person name="Prioli Ciapina L."/>
            <person name="Lustrino Borges W."/>
            <person name="Pitard R.M."/>
            <person name="Baldani J.I."/>
            <person name="Straliotto R."/>
            <person name="de Faria S.M."/>
            <person name="Hungria M."/>
            <person name="Sousa Cavada B."/>
            <person name="Mercante F.M."/>
            <person name="Ribeiro de Vasconcelos A.T."/>
        </authorList>
    </citation>
    <scope>NUCLEOTIDE SEQUENCE [LARGE SCALE GENOMIC DNA]</scope>
    <source>
        <strain evidence="1 2">BR3459a</strain>
        <plasmid evidence="1 2">pSYMBR3459</plasmid>
    </source>
</reference>
<dbReference type="HOGENOM" id="CLU_2192081_0_0_4"/>
<evidence type="ECO:0000313" key="2">
    <source>
        <dbReference type="Proteomes" id="UP000010105"/>
    </source>
</evidence>
<dbReference type="PATRIC" id="fig|1229205.11.peg.6694"/>